<dbReference type="Proteomes" id="UP000666369">
    <property type="component" value="Unassembled WGS sequence"/>
</dbReference>
<dbReference type="Gene3D" id="6.20.450.20">
    <property type="match status" value="1"/>
</dbReference>
<accession>A0ABX0FEN6</accession>
<feature type="domain" description="Stability determinant" evidence="1">
    <location>
        <begin position="87"/>
        <end position="111"/>
    </location>
</feature>
<name>A0ABX0FEN6_9BURK</name>
<reference evidence="2 3" key="1">
    <citation type="submission" date="2020-01" db="EMBL/GenBank/DDBJ databases">
        <authorList>
            <person name="Lee S.D."/>
        </authorList>
    </citation>
    <scope>NUCLEOTIDE SEQUENCE [LARGE SCALE GENOMIC DNA]</scope>
    <source>
        <strain evidence="2 3">SAP-35</strain>
    </source>
</reference>
<keyword evidence="3" id="KW-1185">Reference proteome</keyword>
<dbReference type="RefSeq" id="WP_166097847.1">
    <property type="nucleotide sequence ID" value="NZ_JAADJT010000001.1"/>
</dbReference>
<proteinExistence type="predicted"/>
<gene>
    <name evidence="2" type="ORF">GW587_01860</name>
</gene>
<dbReference type="EMBL" id="JAADJT010000001">
    <property type="protein sequence ID" value="NGZ83004.1"/>
    <property type="molecule type" value="Genomic_DNA"/>
</dbReference>
<protein>
    <recommendedName>
        <fullName evidence="1">Stability determinant domain-containing protein</fullName>
    </recommendedName>
</protein>
<dbReference type="Pfam" id="PF21217">
    <property type="entry name" value="PaaA2"/>
    <property type="match status" value="1"/>
</dbReference>
<dbReference type="InterPro" id="IPR048851">
    <property type="entry name" value="PaaA2_dom"/>
</dbReference>
<evidence type="ECO:0000313" key="3">
    <source>
        <dbReference type="Proteomes" id="UP000666369"/>
    </source>
</evidence>
<sequence length="123" mass="13323">MNTQTIEPAALARLADAGGNFNVSVLPEGGGWIVCVHDEAGDRALLDLDRKATAVFDALQAVEQHLRTLGVLRFEVDGGRRSHGDPTYEEWLKAEVQAALDDPSPLVAHDEAVRQIRAAIRAK</sequence>
<organism evidence="2 3">
    <name type="scientific">Duganella aceris</name>
    <dbReference type="NCBI Taxonomy" id="2703883"/>
    <lineage>
        <taxon>Bacteria</taxon>
        <taxon>Pseudomonadati</taxon>
        <taxon>Pseudomonadota</taxon>
        <taxon>Betaproteobacteria</taxon>
        <taxon>Burkholderiales</taxon>
        <taxon>Oxalobacteraceae</taxon>
        <taxon>Telluria group</taxon>
        <taxon>Duganella</taxon>
    </lineage>
</organism>
<reference evidence="3" key="2">
    <citation type="submission" date="2023-07" db="EMBL/GenBank/DDBJ databases">
        <title>Duganella aceri sp. nov., isolated from tree sap.</title>
        <authorList>
            <person name="Kim I.S."/>
        </authorList>
    </citation>
    <scope>NUCLEOTIDE SEQUENCE [LARGE SCALE GENOMIC DNA]</scope>
    <source>
        <strain evidence="3">SAP-35</strain>
    </source>
</reference>
<comment type="caution">
    <text evidence="2">The sequence shown here is derived from an EMBL/GenBank/DDBJ whole genome shotgun (WGS) entry which is preliminary data.</text>
</comment>
<evidence type="ECO:0000313" key="2">
    <source>
        <dbReference type="EMBL" id="NGZ83004.1"/>
    </source>
</evidence>
<evidence type="ECO:0000259" key="1">
    <source>
        <dbReference type="Pfam" id="PF21217"/>
    </source>
</evidence>